<dbReference type="EMBL" id="KZ293459">
    <property type="protein sequence ID" value="PBK63377.1"/>
    <property type="molecule type" value="Genomic_DNA"/>
</dbReference>
<name>A0A2H3BFM4_9AGAR</name>
<protein>
    <submittedName>
        <fullName evidence="1">Uncharacterized protein</fullName>
    </submittedName>
</protein>
<organism evidence="1 2">
    <name type="scientific">Armillaria solidipes</name>
    <dbReference type="NCBI Taxonomy" id="1076256"/>
    <lineage>
        <taxon>Eukaryota</taxon>
        <taxon>Fungi</taxon>
        <taxon>Dikarya</taxon>
        <taxon>Basidiomycota</taxon>
        <taxon>Agaricomycotina</taxon>
        <taxon>Agaricomycetes</taxon>
        <taxon>Agaricomycetidae</taxon>
        <taxon>Agaricales</taxon>
        <taxon>Marasmiineae</taxon>
        <taxon>Physalacriaceae</taxon>
        <taxon>Armillaria</taxon>
    </lineage>
</organism>
<dbReference type="AlphaFoldDB" id="A0A2H3BFM4"/>
<evidence type="ECO:0000313" key="1">
    <source>
        <dbReference type="EMBL" id="PBK63377.1"/>
    </source>
</evidence>
<gene>
    <name evidence="1" type="ORF">ARMSODRAFT_541406</name>
</gene>
<reference evidence="2" key="1">
    <citation type="journal article" date="2017" name="Nat. Ecol. Evol.">
        <title>Genome expansion and lineage-specific genetic innovations in the forest pathogenic fungi Armillaria.</title>
        <authorList>
            <person name="Sipos G."/>
            <person name="Prasanna A.N."/>
            <person name="Walter M.C."/>
            <person name="O'Connor E."/>
            <person name="Balint B."/>
            <person name="Krizsan K."/>
            <person name="Kiss B."/>
            <person name="Hess J."/>
            <person name="Varga T."/>
            <person name="Slot J."/>
            <person name="Riley R."/>
            <person name="Boka B."/>
            <person name="Rigling D."/>
            <person name="Barry K."/>
            <person name="Lee J."/>
            <person name="Mihaltcheva S."/>
            <person name="LaButti K."/>
            <person name="Lipzen A."/>
            <person name="Waldron R."/>
            <person name="Moloney N.M."/>
            <person name="Sperisen C."/>
            <person name="Kredics L."/>
            <person name="Vagvoelgyi C."/>
            <person name="Patrignani A."/>
            <person name="Fitzpatrick D."/>
            <person name="Nagy I."/>
            <person name="Doyle S."/>
            <person name="Anderson J.B."/>
            <person name="Grigoriev I.V."/>
            <person name="Gueldener U."/>
            <person name="Muensterkoetter M."/>
            <person name="Nagy L.G."/>
        </authorList>
    </citation>
    <scope>NUCLEOTIDE SEQUENCE [LARGE SCALE GENOMIC DNA]</scope>
    <source>
        <strain evidence="2">28-4</strain>
    </source>
</reference>
<evidence type="ECO:0000313" key="2">
    <source>
        <dbReference type="Proteomes" id="UP000218334"/>
    </source>
</evidence>
<accession>A0A2H3BFM4</accession>
<sequence length="104" mass="11473">MRGGRSVRAGELTFGAAGLLSKWTRSVSCLSFRLLPRTRLALCVVLFLCSLRLLPHIALSCRRIFITIRLMTSGSTITIPRLEVSAYSSESSSQRIPTYAIAQI</sequence>
<dbReference type="Proteomes" id="UP000218334">
    <property type="component" value="Unassembled WGS sequence"/>
</dbReference>
<proteinExistence type="predicted"/>
<keyword evidence="2" id="KW-1185">Reference proteome</keyword>